<dbReference type="GO" id="GO:0008270">
    <property type="term" value="F:zinc ion binding"/>
    <property type="evidence" value="ECO:0007669"/>
    <property type="project" value="UniProtKB-KW"/>
</dbReference>
<keyword evidence="1" id="KW-0862">Zinc</keyword>
<evidence type="ECO:0000313" key="3">
    <source>
        <dbReference type="EMBL" id="KAF9477503.1"/>
    </source>
</evidence>
<sequence length="231" mass="25488">MPPVSAIADVGADPLYRNVAEPFPVEYLLGYNLEAPSLASESTTQLTGIHSNSLPSSAGEGHVQLQGQVQGGDTNLASTSANTIEDYGPSPWTQLQRAFLKFLVKNRHFLQSLPDSTPRSIAKIQEAFEQNVSKYSLTFDHSVDLDIIIQQFKAEVATPAIRRECDLKKKDATSTGKFSCPFHFCDGHFTRGAGLQNHLGAHFRLKPCQCSRCRKYYSDTAFDRHVHGCKA</sequence>
<dbReference type="PROSITE" id="PS00028">
    <property type="entry name" value="ZINC_FINGER_C2H2_1"/>
    <property type="match status" value="1"/>
</dbReference>
<organism evidence="3 4">
    <name type="scientific">Pholiota conissans</name>
    <dbReference type="NCBI Taxonomy" id="109636"/>
    <lineage>
        <taxon>Eukaryota</taxon>
        <taxon>Fungi</taxon>
        <taxon>Dikarya</taxon>
        <taxon>Basidiomycota</taxon>
        <taxon>Agaricomycotina</taxon>
        <taxon>Agaricomycetes</taxon>
        <taxon>Agaricomycetidae</taxon>
        <taxon>Agaricales</taxon>
        <taxon>Agaricineae</taxon>
        <taxon>Strophariaceae</taxon>
        <taxon>Pholiota</taxon>
    </lineage>
</organism>
<feature type="domain" description="C2H2-type" evidence="2">
    <location>
        <begin position="178"/>
        <end position="207"/>
    </location>
</feature>
<dbReference type="Gene3D" id="3.30.160.60">
    <property type="entry name" value="Classic Zinc Finger"/>
    <property type="match status" value="1"/>
</dbReference>
<evidence type="ECO:0000259" key="2">
    <source>
        <dbReference type="PROSITE" id="PS50157"/>
    </source>
</evidence>
<dbReference type="Proteomes" id="UP000807469">
    <property type="component" value="Unassembled WGS sequence"/>
</dbReference>
<evidence type="ECO:0000256" key="1">
    <source>
        <dbReference type="PROSITE-ProRule" id="PRU00042"/>
    </source>
</evidence>
<dbReference type="AlphaFoldDB" id="A0A9P6CZB9"/>
<accession>A0A9P6CZB9</accession>
<evidence type="ECO:0000313" key="4">
    <source>
        <dbReference type="Proteomes" id="UP000807469"/>
    </source>
</evidence>
<dbReference type="PROSITE" id="PS50157">
    <property type="entry name" value="ZINC_FINGER_C2H2_2"/>
    <property type="match status" value="1"/>
</dbReference>
<name>A0A9P6CZB9_9AGAR</name>
<gene>
    <name evidence="3" type="ORF">BDN70DRAFT_934184</name>
</gene>
<protein>
    <recommendedName>
        <fullName evidence="2">C2H2-type domain-containing protein</fullName>
    </recommendedName>
</protein>
<reference evidence="3" key="1">
    <citation type="submission" date="2020-11" db="EMBL/GenBank/DDBJ databases">
        <authorList>
            <consortium name="DOE Joint Genome Institute"/>
            <person name="Ahrendt S."/>
            <person name="Riley R."/>
            <person name="Andreopoulos W."/>
            <person name="Labutti K."/>
            <person name="Pangilinan J."/>
            <person name="Ruiz-Duenas F.J."/>
            <person name="Barrasa J.M."/>
            <person name="Sanchez-Garcia M."/>
            <person name="Camarero S."/>
            <person name="Miyauchi S."/>
            <person name="Serrano A."/>
            <person name="Linde D."/>
            <person name="Babiker R."/>
            <person name="Drula E."/>
            <person name="Ayuso-Fernandez I."/>
            <person name="Pacheco R."/>
            <person name="Padilla G."/>
            <person name="Ferreira P."/>
            <person name="Barriuso J."/>
            <person name="Kellner H."/>
            <person name="Castanera R."/>
            <person name="Alfaro M."/>
            <person name="Ramirez L."/>
            <person name="Pisabarro A.G."/>
            <person name="Kuo A."/>
            <person name="Tritt A."/>
            <person name="Lipzen A."/>
            <person name="He G."/>
            <person name="Yan M."/>
            <person name="Ng V."/>
            <person name="Cullen D."/>
            <person name="Martin F."/>
            <person name="Rosso M.-N."/>
            <person name="Henrissat B."/>
            <person name="Hibbett D."/>
            <person name="Martinez A.T."/>
            <person name="Grigoriev I.V."/>
        </authorList>
    </citation>
    <scope>NUCLEOTIDE SEQUENCE</scope>
    <source>
        <strain evidence="3">CIRM-BRFM 674</strain>
    </source>
</reference>
<keyword evidence="1" id="KW-0479">Metal-binding</keyword>
<dbReference type="InterPro" id="IPR013087">
    <property type="entry name" value="Znf_C2H2_type"/>
</dbReference>
<keyword evidence="4" id="KW-1185">Reference proteome</keyword>
<keyword evidence="1" id="KW-0863">Zinc-finger</keyword>
<dbReference type="OrthoDB" id="3107652at2759"/>
<comment type="caution">
    <text evidence="3">The sequence shown here is derived from an EMBL/GenBank/DDBJ whole genome shotgun (WGS) entry which is preliminary data.</text>
</comment>
<proteinExistence type="predicted"/>
<dbReference type="EMBL" id="MU155259">
    <property type="protein sequence ID" value="KAF9477503.1"/>
    <property type="molecule type" value="Genomic_DNA"/>
</dbReference>